<dbReference type="PANTHER" id="PTHR30532:SF28">
    <property type="entry name" value="PETROBACTIN-BINDING PROTEIN YCLQ"/>
    <property type="match status" value="1"/>
</dbReference>
<protein>
    <submittedName>
        <fullName evidence="8">Ferric anguibactin-binding protein</fullName>
    </submittedName>
</protein>
<evidence type="ECO:0000259" key="7">
    <source>
        <dbReference type="PROSITE" id="PS50983"/>
    </source>
</evidence>
<dbReference type="PANTHER" id="PTHR30532">
    <property type="entry name" value="IRON III DICITRATE-BINDING PERIPLASMIC PROTEIN"/>
    <property type="match status" value="1"/>
</dbReference>
<dbReference type="Pfam" id="PF01497">
    <property type="entry name" value="Peripla_BP_2"/>
    <property type="match status" value="1"/>
</dbReference>
<evidence type="ECO:0000313" key="9">
    <source>
        <dbReference type="Proteomes" id="UP000031586"/>
    </source>
</evidence>
<evidence type="ECO:0000313" key="8">
    <source>
        <dbReference type="EMBL" id="KIF53652.1"/>
    </source>
</evidence>
<evidence type="ECO:0000256" key="3">
    <source>
        <dbReference type="ARBA" id="ARBA00022448"/>
    </source>
</evidence>
<evidence type="ECO:0000256" key="6">
    <source>
        <dbReference type="SAM" id="SignalP"/>
    </source>
</evidence>
<keyword evidence="5 6" id="KW-0732">Signal</keyword>
<organism evidence="8 9">
    <name type="scientific">Vibrio owensii CAIM 1854 = LMG 25443</name>
    <dbReference type="NCBI Taxonomy" id="1229493"/>
    <lineage>
        <taxon>Bacteria</taxon>
        <taxon>Pseudomonadati</taxon>
        <taxon>Pseudomonadota</taxon>
        <taxon>Gammaproteobacteria</taxon>
        <taxon>Vibrionales</taxon>
        <taxon>Vibrionaceae</taxon>
        <taxon>Vibrio</taxon>
    </lineage>
</organism>
<dbReference type="AlphaFoldDB" id="A0A0C1WBE8"/>
<evidence type="ECO:0000256" key="4">
    <source>
        <dbReference type="ARBA" id="ARBA00022496"/>
    </source>
</evidence>
<evidence type="ECO:0000256" key="5">
    <source>
        <dbReference type="ARBA" id="ARBA00022729"/>
    </source>
</evidence>
<comment type="similarity">
    <text evidence="2">Belongs to the bacterial solute-binding protein 8 family.</text>
</comment>
<dbReference type="RefSeq" id="WP_005434328.1">
    <property type="nucleotide sequence ID" value="NZ_BAOH01000024.1"/>
</dbReference>
<dbReference type="GeneID" id="48231147"/>
<gene>
    <name evidence="8" type="ORF">H735_07810</name>
</gene>
<reference evidence="8 9" key="1">
    <citation type="submission" date="2014-07" db="EMBL/GenBank/DDBJ databases">
        <title>Unique and conserved regions in Vibrio harveyi and related species in comparison with the shrimp pathogen Vibrio harveyi CAIM 1792.</title>
        <authorList>
            <person name="Espinoza-Valles I."/>
            <person name="Vora G."/>
            <person name="Leekitcharoenphon P."/>
            <person name="Ussery D."/>
            <person name="Hoj L."/>
            <person name="Gomez-Gil B."/>
        </authorList>
    </citation>
    <scope>NUCLEOTIDE SEQUENCE [LARGE SCALE GENOMIC DNA]</scope>
    <source>
        <strain evidence="9">CAIM 1854 / LMG 25443</strain>
    </source>
</reference>
<evidence type="ECO:0000256" key="1">
    <source>
        <dbReference type="ARBA" id="ARBA00004196"/>
    </source>
</evidence>
<evidence type="ECO:0000256" key="2">
    <source>
        <dbReference type="ARBA" id="ARBA00008814"/>
    </source>
</evidence>
<dbReference type="PROSITE" id="PS50983">
    <property type="entry name" value="FE_B12_PBP"/>
    <property type="match status" value="1"/>
</dbReference>
<dbReference type="GO" id="GO:0030288">
    <property type="term" value="C:outer membrane-bounded periplasmic space"/>
    <property type="evidence" value="ECO:0007669"/>
    <property type="project" value="TreeGrafter"/>
</dbReference>
<keyword evidence="4" id="KW-0406">Ion transport</keyword>
<keyword evidence="3" id="KW-0813">Transport</keyword>
<feature type="chain" id="PRO_5002154833" evidence="6">
    <location>
        <begin position="26"/>
        <end position="306"/>
    </location>
</feature>
<proteinExistence type="inferred from homology"/>
<dbReference type="SUPFAM" id="SSF53807">
    <property type="entry name" value="Helical backbone' metal receptor"/>
    <property type="match status" value="1"/>
</dbReference>
<dbReference type="Gene3D" id="3.40.50.1980">
    <property type="entry name" value="Nitrogenase molybdenum iron protein domain"/>
    <property type="match status" value="2"/>
</dbReference>
<dbReference type="PATRIC" id="fig|1229493.5.peg.651"/>
<comment type="subcellular location">
    <subcellularLocation>
        <location evidence="1">Cell envelope</location>
    </subcellularLocation>
</comment>
<accession>A0A0C1WBE8</accession>
<dbReference type="GO" id="GO:1901678">
    <property type="term" value="P:iron coordination entity transport"/>
    <property type="evidence" value="ECO:0007669"/>
    <property type="project" value="UniProtKB-ARBA"/>
</dbReference>
<keyword evidence="4" id="KW-0410">Iron transport</keyword>
<feature type="domain" description="Fe/B12 periplasmic-binding" evidence="7">
    <location>
        <begin position="43"/>
        <end position="306"/>
    </location>
</feature>
<name>A0A0C1WBE8_9VIBR</name>
<sequence length="306" mass="33785">MFGKTSLRVATGALLLALAPMGAMAKTYQHSLGTVDIDGVPQRVVVLGYGSLDYIDALGVTPVGMPKTLLPKSLEKFQIDSFANTGSVKEVNFETLFMLKPDLIIAEGRMADIYKDLSDIAPTYMFRIDTTDYWKTTQEHWRTLGDIFDKEEQAEQLIEGVQEQINHLHAKVEAQPPRTLTVSNSGNSLAMFGTNSRFSFVYEEAGFATSTSENVKSVPRTHGNLISFEYIADAQPEVLLILDREQAIGQSSGKAKQLFDNDLVKSTPAAKNNRVLFMDPAAWYLTAGGYQSTQTMIKELNQVIAN</sequence>
<feature type="signal peptide" evidence="6">
    <location>
        <begin position="1"/>
        <end position="25"/>
    </location>
</feature>
<dbReference type="CDD" id="cd01140">
    <property type="entry name" value="FatB"/>
    <property type="match status" value="1"/>
</dbReference>
<comment type="caution">
    <text evidence="8">The sequence shown here is derived from an EMBL/GenBank/DDBJ whole genome shotgun (WGS) entry which is preliminary data.</text>
</comment>
<dbReference type="Proteomes" id="UP000031586">
    <property type="component" value="Unassembled WGS sequence"/>
</dbReference>
<keyword evidence="4" id="KW-0408">Iron</keyword>
<dbReference type="InterPro" id="IPR033870">
    <property type="entry name" value="FatB"/>
</dbReference>
<dbReference type="InterPro" id="IPR002491">
    <property type="entry name" value="ABC_transptr_periplasmic_BD"/>
</dbReference>
<dbReference type="InterPro" id="IPR051313">
    <property type="entry name" value="Bact_iron-sidero_bind"/>
</dbReference>
<dbReference type="EMBL" id="JPRD01000013">
    <property type="protein sequence ID" value="KIF53652.1"/>
    <property type="molecule type" value="Genomic_DNA"/>
</dbReference>